<protein>
    <recommendedName>
        <fullName evidence="3">RRM domain-containing protein</fullName>
    </recommendedName>
</protein>
<organism evidence="4 5">
    <name type="scientific">Aureobasidium melanogenum (strain CBS 110374)</name>
    <name type="common">Aureobasidium pullulans var. melanogenum</name>
    <dbReference type="NCBI Taxonomy" id="1043003"/>
    <lineage>
        <taxon>Eukaryota</taxon>
        <taxon>Fungi</taxon>
        <taxon>Dikarya</taxon>
        <taxon>Ascomycota</taxon>
        <taxon>Pezizomycotina</taxon>
        <taxon>Dothideomycetes</taxon>
        <taxon>Dothideomycetidae</taxon>
        <taxon>Dothideales</taxon>
        <taxon>Saccotheciaceae</taxon>
        <taxon>Aureobasidium</taxon>
    </lineage>
</organism>
<dbReference type="EMBL" id="KL584825">
    <property type="protein sequence ID" value="KEQ66277.1"/>
    <property type="molecule type" value="Genomic_DNA"/>
</dbReference>
<dbReference type="SMART" id="SM00360">
    <property type="entry name" value="RRM"/>
    <property type="match status" value="2"/>
</dbReference>
<dbReference type="Pfam" id="PF00076">
    <property type="entry name" value="RRM_1"/>
    <property type="match status" value="2"/>
</dbReference>
<dbReference type="HOGENOM" id="CLU_647193_0_0_1"/>
<reference evidence="4 5" key="1">
    <citation type="journal article" date="2014" name="BMC Genomics">
        <title>Genome sequencing of four Aureobasidium pullulans varieties: biotechnological potential, stress tolerance, and description of new species.</title>
        <authorList>
            <person name="Gostin Ar C."/>
            <person name="Ohm R.A."/>
            <person name="Kogej T."/>
            <person name="Sonjak S."/>
            <person name="Turk M."/>
            <person name="Zajc J."/>
            <person name="Zalar P."/>
            <person name="Grube M."/>
            <person name="Sun H."/>
            <person name="Han J."/>
            <person name="Sharma A."/>
            <person name="Chiniquy J."/>
            <person name="Ngan C.Y."/>
            <person name="Lipzen A."/>
            <person name="Barry K."/>
            <person name="Grigoriev I.V."/>
            <person name="Gunde-Cimerman N."/>
        </authorList>
    </citation>
    <scope>NUCLEOTIDE SEQUENCE [LARGE SCALE GENOMIC DNA]</scope>
    <source>
        <strain evidence="4 5">CBS 110374</strain>
    </source>
</reference>
<dbReference type="GO" id="GO:0005829">
    <property type="term" value="C:cytosol"/>
    <property type="evidence" value="ECO:0007669"/>
    <property type="project" value="TreeGrafter"/>
</dbReference>
<dbReference type="PROSITE" id="PS50102">
    <property type="entry name" value="RRM"/>
    <property type="match status" value="2"/>
</dbReference>
<dbReference type="AlphaFoldDB" id="A0A074W8M9"/>
<dbReference type="Proteomes" id="UP000030672">
    <property type="component" value="Unassembled WGS sequence"/>
</dbReference>
<accession>A0A074W8M9</accession>
<feature type="domain" description="RRM" evidence="3">
    <location>
        <begin position="119"/>
        <end position="197"/>
    </location>
</feature>
<dbReference type="GeneID" id="63920790"/>
<dbReference type="STRING" id="1043003.A0A074W8M9"/>
<feature type="compositionally biased region" description="Polar residues" evidence="2">
    <location>
        <begin position="1"/>
        <end position="16"/>
    </location>
</feature>
<feature type="compositionally biased region" description="Polar residues" evidence="2">
    <location>
        <begin position="27"/>
        <end position="43"/>
    </location>
</feature>
<feature type="region of interest" description="Disordered" evidence="2">
    <location>
        <begin position="1"/>
        <end position="43"/>
    </location>
</feature>
<evidence type="ECO:0000313" key="5">
    <source>
        <dbReference type="Proteomes" id="UP000030672"/>
    </source>
</evidence>
<evidence type="ECO:0000256" key="1">
    <source>
        <dbReference type="PROSITE-ProRule" id="PRU00176"/>
    </source>
</evidence>
<dbReference type="CDD" id="cd00590">
    <property type="entry name" value="RRM_SF"/>
    <property type="match status" value="1"/>
</dbReference>
<dbReference type="InterPro" id="IPR039539">
    <property type="entry name" value="Ras_GTPase_bind_prot"/>
</dbReference>
<name>A0A074W8M9_AURM1</name>
<keyword evidence="5" id="KW-1185">Reference proteome</keyword>
<dbReference type="PANTHER" id="PTHR10693:SF20">
    <property type="entry name" value="AT27578P"/>
    <property type="match status" value="1"/>
</dbReference>
<dbReference type="InterPro" id="IPR012677">
    <property type="entry name" value="Nucleotide-bd_a/b_plait_sf"/>
</dbReference>
<dbReference type="InterPro" id="IPR000504">
    <property type="entry name" value="RRM_dom"/>
</dbReference>
<dbReference type="InterPro" id="IPR035979">
    <property type="entry name" value="RBD_domain_sf"/>
</dbReference>
<evidence type="ECO:0000313" key="4">
    <source>
        <dbReference type="EMBL" id="KEQ66277.1"/>
    </source>
</evidence>
<keyword evidence="1" id="KW-0694">RNA-binding</keyword>
<evidence type="ECO:0000259" key="3">
    <source>
        <dbReference type="PROSITE" id="PS50102"/>
    </source>
</evidence>
<dbReference type="RefSeq" id="XP_040883300.1">
    <property type="nucleotide sequence ID" value="XM_041027417.1"/>
</dbReference>
<dbReference type="GO" id="GO:0003729">
    <property type="term" value="F:mRNA binding"/>
    <property type="evidence" value="ECO:0007669"/>
    <property type="project" value="TreeGrafter"/>
</dbReference>
<evidence type="ECO:0000256" key="2">
    <source>
        <dbReference type="SAM" id="MobiDB-lite"/>
    </source>
</evidence>
<gene>
    <name evidence="4" type="ORF">M437DRAFT_80773</name>
</gene>
<dbReference type="PANTHER" id="PTHR10693">
    <property type="entry name" value="RAS GTPASE-ACTIVATING PROTEIN-BINDING PROTEIN"/>
    <property type="match status" value="1"/>
</dbReference>
<dbReference type="Gene3D" id="3.30.70.330">
    <property type="match status" value="2"/>
</dbReference>
<dbReference type="SUPFAM" id="SSF54928">
    <property type="entry name" value="RNA-binding domain, RBD"/>
    <property type="match status" value="2"/>
</dbReference>
<dbReference type="GO" id="GO:1990904">
    <property type="term" value="C:ribonucleoprotein complex"/>
    <property type="evidence" value="ECO:0007669"/>
    <property type="project" value="TreeGrafter"/>
</dbReference>
<sequence length="424" mass="48239">MAPSSSIVSDETIPQRTRSKSDAEIDYSSSKISTTENSTEHCSSGIQTDLSFDDASSVEPVAATIDGTHDTFDQNTDDYEAVNTDETSVVNHAPPSEQTWFNGVLVTAENAQAIFSPAACIFVANLDRTRTRTELTNEVKDKFAEIGQCWVKVRFDKKNIPAAFVQFKTIEEAMEADARFHGARISGRPCRIKYARAPRTVFVARRDQQELCPPEAMYYLRPFGRVDHWWTPCHTERALYNLPAGAFFRFELFQPCQEALRALRNHQTLTFTLAQVEKRKPAITSYNTILPEVVPNAIYIGDLPFHIDENTLRMIFSHYGAISNVDIRKNFSKGITFAFIFFEKPHAAAMACQFPCVYVSGEHLSRVEPKRKRHVPRPTLPQIYNYFDDMDGDMPFSRGGHDYTYKPGDSSYTPRYMRGNWPPY</sequence>
<feature type="domain" description="RRM" evidence="3">
    <location>
        <begin position="296"/>
        <end position="372"/>
    </location>
</feature>
<proteinExistence type="predicted"/>